<feature type="domain" description="Glycosyl hydrolase family 32 C-terminal" evidence="7">
    <location>
        <begin position="452"/>
        <end position="578"/>
    </location>
</feature>
<dbReference type="AlphaFoldDB" id="A0A2T5FZR8"/>
<feature type="compositionally biased region" description="Low complexity" evidence="5">
    <location>
        <begin position="65"/>
        <end position="81"/>
    </location>
</feature>
<dbReference type="InterPro" id="IPR013148">
    <property type="entry name" value="Glyco_hydro_32_N"/>
</dbReference>
<evidence type="ECO:0000259" key="7">
    <source>
        <dbReference type="Pfam" id="PF08244"/>
    </source>
</evidence>
<dbReference type="InterPro" id="IPR013320">
    <property type="entry name" value="ConA-like_dom_sf"/>
</dbReference>
<evidence type="ECO:0000256" key="3">
    <source>
        <dbReference type="ARBA" id="ARBA00023295"/>
    </source>
</evidence>
<feature type="domain" description="Glycosyl hydrolase family 32 N-terminal" evidence="6">
    <location>
        <begin position="110"/>
        <end position="415"/>
    </location>
</feature>
<dbReference type="CDD" id="cd18622">
    <property type="entry name" value="GH32_Inu-like"/>
    <property type="match status" value="1"/>
</dbReference>
<dbReference type="GO" id="GO:0005737">
    <property type="term" value="C:cytoplasm"/>
    <property type="evidence" value="ECO:0007669"/>
    <property type="project" value="TreeGrafter"/>
</dbReference>
<dbReference type="Pfam" id="PF00251">
    <property type="entry name" value="Glyco_hydro_32N"/>
    <property type="match status" value="1"/>
</dbReference>
<keyword evidence="3 4" id="KW-0326">Glycosidase</keyword>
<accession>A0A2T5FZR8</accession>
<evidence type="ECO:0000256" key="5">
    <source>
        <dbReference type="SAM" id="MobiDB-lite"/>
    </source>
</evidence>
<evidence type="ECO:0000256" key="2">
    <source>
        <dbReference type="ARBA" id="ARBA00022801"/>
    </source>
</evidence>
<dbReference type="Gene3D" id="2.60.120.560">
    <property type="entry name" value="Exo-inulinase, domain 1"/>
    <property type="match status" value="1"/>
</dbReference>
<gene>
    <name evidence="8" type="ORF">CLG96_06420</name>
</gene>
<evidence type="ECO:0000313" key="8">
    <source>
        <dbReference type="EMBL" id="PTQ12185.1"/>
    </source>
</evidence>
<dbReference type="EMBL" id="NWBU01000005">
    <property type="protein sequence ID" value="PTQ12185.1"/>
    <property type="molecule type" value="Genomic_DNA"/>
</dbReference>
<dbReference type="InterPro" id="IPR013189">
    <property type="entry name" value="Glyco_hydro_32_C"/>
</dbReference>
<evidence type="ECO:0000259" key="6">
    <source>
        <dbReference type="Pfam" id="PF00251"/>
    </source>
</evidence>
<evidence type="ECO:0000313" key="9">
    <source>
        <dbReference type="Proteomes" id="UP000244162"/>
    </source>
</evidence>
<evidence type="ECO:0000256" key="4">
    <source>
        <dbReference type="RuleBase" id="RU362110"/>
    </source>
</evidence>
<keyword evidence="2 4" id="KW-0378">Hydrolase</keyword>
<dbReference type="OrthoDB" id="9801455at2"/>
<name>A0A2T5FZR8_9SPHN</name>
<keyword evidence="9" id="KW-1185">Reference proteome</keyword>
<sequence>MWGGPEDEKRRAKMNIPMTIRRLRRIMPLRSPRIAVAAAATLLGLAALAAVADLQLSPGPGKPRAAAQQTSTSGSTSDPQQPVLLASEENDVADAPVSTAGLGELRPKVHLTPASGWMNDPQRPFFLNGRWHLYYLYNEDYPTGNGTEWFHVTSTDLVHWVDEGVAIHKYTRGDGDIQSGSAILDVNNTAGFGADAIIVVATQQLNGVQTQSLFYSTDGGYTFEQYANNPILRHPVDGADFRDPKIIWEAEHSRWLMLLAEGNKIGFYTSTNLKQWSYLSGFIRDDLGLMECPELFRMTVDGDPSRTTWVLATGANGFNYGMSTGYAYWTGSWDGTNFHPDRAEPQWLDNGSDFYAGVSWTDPRQAAEEQLRTRYAIGWTNNWDYVRRLPVDEWAGNHLSLVREVHLKDIDGRLTLTSRPIDAIGALEGNQTRIDERLIGPGETWAVPQPPSPAYRLRASIAQDPSNPTREVRLKLKTDGTHFATVGYDFAHETAFLVRDWDAIASQLTEVYRQVRTVHVRPHNGIIDLDIVVDRTSVEMFVNGDEHALSAIVYGANDANGISAEAVDGRAVIRSMSVTRLTPAPPVR</sequence>
<dbReference type="Gene3D" id="2.115.10.20">
    <property type="entry name" value="Glycosyl hydrolase domain, family 43"/>
    <property type="match status" value="1"/>
</dbReference>
<dbReference type="PANTHER" id="PTHR42800">
    <property type="entry name" value="EXOINULINASE INUD (AFU_ORTHOLOGUE AFUA_5G00480)"/>
    <property type="match status" value="1"/>
</dbReference>
<dbReference type="SUPFAM" id="SSF75005">
    <property type="entry name" value="Arabinanase/levansucrase/invertase"/>
    <property type="match status" value="1"/>
</dbReference>
<organism evidence="8 9">
    <name type="scientific">Sphingomonas oleivorans</name>
    <dbReference type="NCBI Taxonomy" id="1735121"/>
    <lineage>
        <taxon>Bacteria</taxon>
        <taxon>Pseudomonadati</taxon>
        <taxon>Pseudomonadota</taxon>
        <taxon>Alphaproteobacteria</taxon>
        <taxon>Sphingomonadales</taxon>
        <taxon>Sphingomonadaceae</taxon>
        <taxon>Sphingomonas</taxon>
    </lineage>
</organism>
<dbReference type="InterPro" id="IPR023296">
    <property type="entry name" value="Glyco_hydro_beta-prop_sf"/>
</dbReference>
<dbReference type="SUPFAM" id="SSF49899">
    <property type="entry name" value="Concanavalin A-like lectins/glucanases"/>
    <property type="match status" value="1"/>
</dbReference>
<dbReference type="GO" id="GO:0004575">
    <property type="term" value="F:sucrose alpha-glucosidase activity"/>
    <property type="evidence" value="ECO:0007669"/>
    <property type="project" value="TreeGrafter"/>
</dbReference>
<feature type="region of interest" description="Disordered" evidence="5">
    <location>
        <begin position="59"/>
        <end position="81"/>
    </location>
</feature>
<comment type="caution">
    <text evidence="8">The sequence shown here is derived from an EMBL/GenBank/DDBJ whole genome shotgun (WGS) entry which is preliminary data.</text>
</comment>
<dbReference type="PANTHER" id="PTHR42800:SF1">
    <property type="entry name" value="EXOINULINASE INUD (AFU_ORTHOLOGUE AFUA_5G00480)"/>
    <property type="match status" value="1"/>
</dbReference>
<dbReference type="Proteomes" id="UP000244162">
    <property type="component" value="Unassembled WGS sequence"/>
</dbReference>
<comment type="similarity">
    <text evidence="1 4">Belongs to the glycosyl hydrolase 32 family.</text>
</comment>
<dbReference type="SMART" id="SM00640">
    <property type="entry name" value="Glyco_32"/>
    <property type="match status" value="1"/>
</dbReference>
<protein>
    <submittedName>
        <fullName evidence="8">Levanase</fullName>
    </submittedName>
</protein>
<dbReference type="GO" id="GO:0005987">
    <property type="term" value="P:sucrose catabolic process"/>
    <property type="evidence" value="ECO:0007669"/>
    <property type="project" value="TreeGrafter"/>
</dbReference>
<evidence type="ECO:0000256" key="1">
    <source>
        <dbReference type="ARBA" id="ARBA00009902"/>
    </source>
</evidence>
<reference evidence="8 9" key="1">
    <citation type="submission" date="2017-09" db="EMBL/GenBank/DDBJ databases">
        <title>Sphingomonas panjinensis sp.nov., isolated from oil-contaminated soil.</title>
        <authorList>
            <person name="Wang L."/>
            <person name="Chen L."/>
        </authorList>
    </citation>
    <scope>NUCLEOTIDE SEQUENCE [LARGE SCALE GENOMIC DNA]</scope>
    <source>
        <strain evidence="8 9">FW-11</strain>
    </source>
</reference>
<dbReference type="InterPro" id="IPR001362">
    <property type="entry name" value="Glyco_hydro_32"/>
</dbReference>
<dbReference type="Pfam" id="PF08244">
    <property type="entry name" value="Glyco_hydro_32C"/>
    <property type="match status" value="1"/>
</dbReference>
<proteinExistence type="inferred from homology"/>